<dbReference type="InterPro" id="IPR000315">
    <property type="entry name" value="Znf_B-box"/>
</dbReference>
<feature type="domain" description="B box-type" evidence="8">
    <location>
        <begin position="232"/>
        <end position="273"/>
    </location>
</feature>
<feature type="coiled-coil region" evidence="5">
    <location>
        <begin position="281"/>
        <end position="308"/>
    </location>
</feature>
<evidence type="ECO:0000313" key="9">
    <source>
        <dbReference type="Proteomes" id="UP000515152"/>
    </source>
</evidence>
<dbReference type="PANTHER" id="PTHR25465:SF73">
    <property type="entry name" value="E3 UBIQUITIN_ISG15 LIGASE TRIM25 ISOFORM X1"/>
    <property type="match status" value="1"/>
</dbReference>
<dbReference type="PROSITE" id="PS00518">
    <property type="entry name" value="ZF_RING_1"/>
    <property type="match status" value="1"/>
</dbReference>
<evidence type="ECO:0000256" key="1">
    <source>
        <dbReference type="ARBA" id="ARBA00022723"/>
    </source>
</evidence>
<dbReference type="SUPFAM" id="SSF57845">
    <property type="entry name" value="B-box zinc-binding domain"/>
    <property type="match status" value="1"/>
</dbReference>
<gene>
    <name evidence="10 11" type="primary">zgc:92594</name>
</gene>
<dbReference type="GO" id="GO:0008270">
    <property type="term" value="F:zinc ion binding"/>
    <property type="evidence" value="ECO:0007669"/>
    <property type="project" value="UniProtKB-KW"/>
</dbReference>
<keyword evidence="3" id="KW-0862">Zinc</keyword>
<name>A0A6P3W991_CLUHA</name>
<evidence type="ECO:0000256" key="3">
    <source>
        <dbReference type="ARBA" id="ARBA00022833"/>
    </source>
</evidence>
<dbReference type="OrthoDB" id="342730at2759"/>
<dbReference type="AlphaFoldDB" id="A0A6P3W991"/>
<keyword evidence="1" id="KW-0479">Metal-binding</keyword>
<dbReference type="SMART" id="SM00184">
    <property type="entry name" value="RING"/>
    <property type="match status" value="1"/>
</dbReference>
<keyword evidence="2 4" id="KW-0863">Zinc-finger</keyword>
<dbReference type="InterPro" id="IPR017907">
    <property type="entry name" value="Znf_RING_CS"/>
</dbReference>
<keyword evidence="5" id="KW-0175">Coiled coil</keyword>
<evidence type="ECO:0000256" key="6">
    <source>
        <dbReference type="SAM" id="MobiDB-lite"/>
    </source>
</evidence>
<dbReference type="Pfam" id="PF13445">
    <property type="entry name" value="zf-RING_UBOX"/>
    <property type="match status" value="1"/>
</dbReference>
<dbReference type="InterPro" id="IPR027370">
    <property type="entry name" value="Znf-RING_euk"/>
</dbReference>
<reference evidence="10 11" key="1">
    <citation type="submission" date="2025-04" db="UniProtKB">
        <authorList>
            <consortium name="RefSeq"/>
        </authorList>
    </citation>
    <scope>IDENTIFICATION</scope>
</reference>
<evidence type="ECO:0000256" key="4">
    <source>
        <dbReference type="PROSITE-ProRule" id="PRU00024"/>
    </source>
</evidence>
<dbReference type="GeneTree" id="ENSGT00940000163587"/>
<dbReference type="RefSeq" id="XP_012692845.2">
    <property type="nucleotide sequence ID" value="XM_012837391.3"/>
</dbReference>
<organism evidence="9 10">
    <name type="scientific">Clupea harengus</name>
    <name type="common">Atlantic herring</name>
    <dbReference type="NCBI Taxonomy" id="7950"/>
    <lineage>
        <taxon>Eukaryota</taxon>
        <taxon>Metazoa</taxon>
        <taxon>Chordata</taxon>
        <taxon>Craniata</taxon>
        <taxon>Vertebrata</taxon>
        <taxon>Euteleostomi</taxon>
        <taxon>Actinopterygii</taxon>
        <taxon>Neopterygii</taxon>
        <taxon>Teleostei</taxon>
        <taxon>Clupei</taxon>
        <taxon>Clupeiformes</taxon>
        <taxon>Clupeoidei</taxon>
        <taxon>Clupeidae</taxon>
        <taxon>Clupea</taxon>
    </lineage>
</organism>
<feature type="region of interest" description="Disordered" evidence="6">
    <location>
        <begin position="52"/>
        <end position="73"/>
    </location>
</feature>
<sequence length="538" mass="59163">MALWQEDTPRMLEDELTCPVCLDLFRDPHQLPCGHNFCMPCLQRLRGGSGGSSLRGSIASSSSSTSSSGSFLRGRFRCPECRKTHRSSACVQRNFKLANIADGYRRRKEQSGGASQQGASTGGGDSGGIFGAVGKSARAGRTCTPMHCDFCPQPSDAGAGDPQDVGSPDGLGSSSCSVFVSSSSPPSSSSAAGLAVKMCLKCEVSMCKEHLKPHMELPAFRGHPLVEPHADLRVRRCPQHEEAFRYYCVEEQVCLCSSCIIVGEHSGHTIKTLKDTMKDMKFSLQKQLQRVNRKISKVEKTLQDHNDQERKTKAFLDDADQRVAVLGDMLNGQVAGLLSALRECTWSHCGGAGASGASGGAQSEPLQTRGRIVRDQECLLDVQRNIRGLMDENDPFTFLKEYHTTGKRMRRLLRRPQYTPEFGGVDTEALATSMENKMEDFVVALRQHGNTLIDAVCAMQEDEQEDVHSDNDDSEDDDEEVEDESEDNISDEEEESSEEEEEEDEDHSGSADELYSPVEEEEEEEEGDEEDDSSSEED</sequence>
<feature type="region of interest" description="Disordered" evidence="6">
    <location>
        <begin position="462"/>
        <end position="538"/>
    </location>
</feature>
<dbReference type="PROSITE" id="PS50089">
    <property type="entry name" value="ZF_RING_2"/>
    <property type="match status" value="1"/>
</dbReference>
<evidence type="ECO:0000256" key="2">
    <source>
        <dbReference type="ARBA" id="ARBA00022771"/>
    </source>
</evidence>
<protein>
    <submittedName>
        <fullName evidence="10 11">E3 ubiquitin-protein ligase TRIM47</fullName>
    </submittedName>
</protein>
<dbReference type="PROSITE" id="PS50119">
    <property type="entry name" value="ZF_BBOX"/>
    <property type="match status" value="1"/>
</dbReference>
<keyword evidence="9" id="KW-1185">Reference proteome</keyword>
<feature type="compositionally biased region" description="Acidic residues" evidence="6">
    <location>
        <begin position="518"/>
        <end position="538"/>
    </location>
</feature>
<dbReference type="Gene3D" id="3.30.40.10">
    <property type="entry name" value="Zinc/RING finger domain, C3HC4 (zinc finger)"/>
    <property type="match status" value="1"/>
</dbReference>
<dbReference type="PANTHER" id="PTHR25465">
    <property type="entry name" value="B-BOX DOMAIN CONTAINING"/>
    <property type="match status" value="1"/>
</dbReference>
<evidence type="ECO:0000313" key="10">
    <source>
        <dbReference type="RefSeq" id="XP_012692844.2"/>
    </source>
</evidence>
<dbReference type="SMART" id="SM00336">
    <property type="entry name" value="BBOX"/>
    <property type="match status" value="1"/>
</dbReference>
<dbReference type="InterPro" id="IPR001841">
    <property type="entry name" value="Znf_RING"/>
</dbReference>
<evidence type="ECO:0000259" key="8">
    <source>
        <dbReference type="PROSITE" id="PS50119"/>
    </source>
</evidence>
<feature type="compositionally biased region" description="Acidic residues" evidence="6">
    <location>
        <begin position="472"/>
        <end position="506"/>
    </location>
</feature>
<dbReference type="Pfam" id="PF00643">
    <property type="entry name" value="zf-B_box"/>
    <property type="match status" value="1"/>
</dbReference>
<evidence type="ECO:0000256" key="5">
    <source>
        <dbReference type="SAM" id="Coils"/>
    </source>
</evidence>
<dbReference type="InterPro" id="IPR013083">
    <property type="entry name" value="Znf_RING/FYVE/PHD"/>
</dbReference>
<accession>A0A6P3W991</accession>
<dbReference type="GeneID" id="105908828"/>
<dbReference type="KEGG" id="char:105908828"/>
<proteinExistence type="predicted"/>
<feature type="region of interest" description="Disordered" evidence="6">
    <location>
        <begin position="106"/>
        <end position="127"/>
    </location>
</feature>
<dbReference type="Gene3D" id="4.10.830.40">
    <property type="match status" value="1"/>
</dbReference>
<dbReference type="Proteomes" id="UP000515152">
    <property type="component" value="Chromosome 18"/>
</dbReference>
<evidence type="ECO:0000259" key="7">
    <source>
        <dbReference type="PROSITE" id="PS50089"/>
    </source>
</evidence>
<evidence type="ECO:0000313" key="11">
    <source>
        <dbReference type="RefSeq" id="XP_012692845.2"/>
    </source>
</evidence>
<feature type="compositionally biased region" description="Low complexity" evidence="6">
    <location>
        <begin position="54"/>
        <end position="73"/>
    </location>
</feature>
<feature type="domain" description="RING-type" evidence="7">
    <location>
        <begin position="18"/>
        <end position="82"/>
    </location>
</feature>
<dbReference type="Gene3D" id="3.30.160.60">
    <property type="entry name" value="Classic Zinc Finger"/>
    <property type="match status" value="1"/>
</dbReference>
<dbReference type="RefSeq" id="XP_012692844.2">
    <property type="nucleotide sequence ID" value="XM_012837390.3"/>
</dbReference>
<dbReference type="SUPFAM" id="SSF57850">
    <property type="entry name" value="RING/U-box"/>
    <property type="match status" value="1"/>
</dbReference>
<dbReference type="InterPro" id="IPR051051">
    <property type="entry name" value="E3_ubiq-ligase_TRIM/RNF"/>
</dbReference>